<organism evidence="2 3">
    <name type="scientific">Salinivibrio kushneri</name>
    <dbReference type="NCBI Taxonomy" id="1908198"/>
    <lineage>
        <taxon>Bacteria</taxon>
        <taxon>Pseudomonadati</taxon>
        <taxon>Pseudomonadota</taxon>
        <taxon>Gammaproteobacteria</taxon>
        <taxon>Vibrionales</taxon>
        <taxon>Vibrionaceae</taxon>
        <taxon>Salinivibrio</taxon>
    </lineage>
</organism>
<reference evidence="2 3" key="1">
    <citation type="journal article" date="2017" name="Genome Announc.">
        <title>Draft Genome Sequences of Salinivibrio proteolyticus, Salinivibrio sharmensis, Salinivibrio siamensis, Salinivibrio costicola subsp. alcaliphilus, Salinivibrio costicola subsp. vallismortis, and 29 New Isolates Belonging to the Genus Salinivibrio.</title>
        <authorList>
            <person name="Lopez-Hermoso C."/>
            <person name="de la Haba R.R."/>
            <person name="Sanchez-Porro C."/>
            <person name="Bayliss S.C."/>
            <person name="Feil E.J."/>
            <person name="Ventosa A."/>
        </authorList>
    </citation>
    <scope>NUCLEOTIDE SEQUENCE [LARGE SCALE GENOMIC DNA]</scope>
    <source>
        <strain evidence="2 3">AL184</strain>
    </source>
</reference>
<dbReference type="Pfam" id="PF00583">
    <property type="entry name" value="Acetyltransf_1"/>
    <property type="match status" value="1"/>
</dbReference>
<name>A0AB36K1W7_9GAMM</name>
<dbReference type="PROSITE" id="PS51186">
    <property type="entry name" value="GNAT"/>
    <property type="match status" value="1"/>
</dbReference>
<accession>A0AB36K1W7</accession>
<comment type="caution">
    <text evidence="2">The sequence shown here is derived from an EMBL/GenBank/DDBJ whole genome shotgun (WGS) entry which is preliminary data.</text>
</comment>
<sequence length="146" mass="16718">MDVAIGPTTDAKYSQRLTQENMALYYKARNITWDPQRFMESWRIFDNYEIRHERKRCGVIRLKSDGETLFIRDLQIEPSKQRQGIGREAITWAMAYAQTSGYAQLALRVFAENPAVSLYQALGFVETGRSRDAVLTLSLSLSATSE</sequence>
<keyword evidence="3" id="KW-1185">Reference proteome</keyword>
<gene>
    <name evidence="2" type="ORF">BZG00_00210</name>
</gene>
<dbReference type="EMBL" id="MUEK01000001">
    <property type="protein sequence ID" value="OOE41441.1"/>
    <property type="molecule type" value="Genomic_DNA"/>
</dbReference>
<evidence type="ECO:0000259" key="1">
    <source>
        <dbReference type="PROSITE" id="PS51186"/>
    </source>
</evidence>
<dbReference type="Proteomes" id="UP000189021">
    <property type="component" value="Unassembled WGS sequence"/>
</dbReference>
<feature type="domain" description="N-acetyltransferase" evidence="1">
    <location>
        <begin position="1"/>
        <end position="144"/>
    </location>
</feature>
<dbReference type="SUPFAM" id="SSF55729">
    <property type="entry name" value="Acyl-CoA N-acyltransferases (Nat)"/>
    <property type="match status" value="1"/>
</dbReference>
<proteinExistence type="predicted"/>
<evidence type="ECO:0000313" key="3">
    <source>
        <dbReference type="Proteomes" id="UP000189021"/>
    </source>
</evidence>
<dbReference type="GO" id="GO:0016747">
    <property type="term" value="F:acyltransferase activity, transferring groups other than amino-acyl groups"/>
    <property type="evidence" value="ECO:0007669"/>
    <property type="project" value="InterPro"/>
</dbReference>
<dbReference type="CDD" id="cd04301">
    <property type="entry name" value="NAT_SF"/>
    <property type="match status" value="1"/>
</dbReference>
<evidence type="ECO:0000313" key="2">
    <source>
        <dbReference type="EMBL" id="OOE41441.1"/>
    </source>
</evidence>
<dbReference type="RefSeq" id="WP_077658581.1">
    <property type="nucleotide sequence ID" value="NZ_CP040021.1"/>
</dbReference>
<dbReference type="Gene3D" id="3.40.630.30">
    <property type="match status" value="1"/>
</dbReference>
<dbReference type="InterPro" id="IPR000182">
    <property type="entry name" value="GNAT_dom"/>
</dbReference>
<dbReference type="InterPro" id="IPR016181">
    <property type="entry name" value="Acyl_CoA_acyltransferase"/>
</dbReference>
<dbReference type="AlphaFoldDB" id="A0AB36K1W7"/>
<protein>
    <recommendedName>
        <fullName evidence="1">N-acetyltransferase domain-containing protein</fullName>
    </recommendedName>
</protein>